<protein>
    <submittedName>
        <fullName evidence="4">L domain-like protein</fullName>
    </submittedName>
</protein>
<dbReference type="InterPro" id="IPR032675">
    <property type="entry name" value="LRR_dom_sf"/>
</dbReference>
<evidence type="ECO:0000256" key="1">
    <source>
        <dbReference type="ARBA" id="ARBA00022614"/>
    </source>
</evidence>
<keyword evidence="3" id="KW-0812">Transmembrane</keyword>
<dbReference type="SMART" id="SM00365">
    <property type="entry name" value="LRR_SD22"/>
    <property type="match status" value="5"/>
</dbReference>
<comment type="caution">
    <text evidence="4">The sequence shown here is derived from an EMBL/GenBank/DDBJ whole genome shotgun (WGS) entry which is preliminary data.</text>
</comment>
<dbReference type="EMBL" id="MCFG01000206">
    <property type="protein sequence ID" value="ORX78531.1"/>
    <property type="molecule type" value="Genomic_DNA"/>
</dbReference>
<dbReference type="FunFam" id="3.80.10.10:FF:000719">
    <property type="entry name" value="MDIS1-interacting receptor like kinase 2 isoform A"/>
    <property type="match status" value="1"/>
</dbReference>
<feature type="transmembrane region" description="Helical" evidence="3">
    <location>
        <begin position="371"/>
        <end position="391"/>
    </location>
</feature>
<dbReference type="SMART" id="SM00369">
    <property type="entry name" value="LRR_TYP"/>
    <property type="match status" value="4"/>
</dbReference>
<dbReference type="STRING" id="1754192.A0A1Y1WYA8"/>
<dbReference type="InterPro" id="IPR001611">
    <property type="entry name" value="Leu-rich_rpt"/>
</dbReference>
<sequence>MNLFKRNNYYVDETNKRYFYENSRRNVNSKKELKNGRVSIKQNIKKKAYNSRKRYGQNGKKKRVLNKREVSNKANSKNIYSKYSKQQKSLNKFKHKNRNKNLKSIDNSNNYKTKIDNKSKLAKNYNYLSNDLLISNSTGNDTSDECVKILKIMEGWGMDTSWAYIDLSEEEYYDETNISKFRCCYNNNNVICKNNTIIELNFEENDIEGEIPDEICDLQDLEKLFLGTNRFYGKIPENIGNLKNLKYLWLYYNNLNDTIPSSIGNLSNLISLNLHGNQIFGEIPEAIGNLSKLETLDLHSNKLHGEIPENLNKLSKLERLYLNDNNLKITNVSFIPTNSLEICNFYQNDMTQSDYKKLKESLSCSSAFSNISPISLNGILLLLIINLFLIYKSHIF</sequence>
<gene>
    <name evidence="4" type="ORF">BCR32DRAFT_328494</name>
</gene>
<evidence type="ECO:0000313" key="5">
    <source>
        <dbReference type="Proteomes" id="UP000193944"/>
    </source>
</evidence>
<dbReference type="AlphaFoldDB" id="A0A1Y1WYA8"/>
<dbReference type="OrthoDB" id="676979at2759"/>
<organism evidence="4 5">
    <name type="scientific">Anaeromyces robustus</name>
    <dbReference type="NCBI Taxonomy" id="1754192"/>
    <lineage>
        <taxon>Eukaryota</taxon>
        <taxon>Fungi</taxon>
        <taxon>Fungi incertae sedis</taxon>
        <taxon>Chytridiomycota</taxon>
        <taxon>Chytridiomycota incertae sedis</taxon>
        <taxon>Neocallimastigomycetes</taxon>
        <taxon>Neocallimastigales</taxon>
        <taxon>Neocallimastigaceae</taxon>
        <taxon>Anaeromyces</taxon>
    </lineage>
</organism>
<keyword evidence="5" id="KW-1185">Reference proteome</keyword>
<evidence type="ECO:0000256" key="3">
    <source>
        <dbReference type="SAM" id="Phobius"/>
    </source>
</evidence>
<dbReference type="SUPFAM" id="SSF52058">
    <property type="entry name" value="L domain-like"/>
    <property type="match status" value="1"/>
</dbReference>
<proteinExistence type="predicted"/>
<reference evidence="4 5" key="1">
    <citation type="submission" date="2016-08" db="EMBL/GenBank/DDBJ databases">
        <title>A Parts List for Fungal Cellulosomes Revealed by Comparative Genomics.</title>
        <authorList>
            <consortium name="DOE Joint Genome Institute"/>
            <person name="Haitjema C.H."/>
            <person name="Gilmore S.P."/>
            <person name="Henske J.K."/>
            <person name="Solomon K.V."/>
            <person name="De Groot R."/>
            <person name="Kuo A."/>
            <person name="Mondo S.J."/>
            <person name="Salamov A.A."/>
            <person name="Labutti K."/>
            <person name="Zhao Z."/>
            <person name="Chiniquy J."/>
            <person name="Barry K."/>
            <person name="Brewer H.M."/>
            <person name="Purvine S.O."/>
            <person name="Wright A.T."/>
            <person name="Boxma B."/>
            <person name="Van Alen T."/>
            <person name="Hackstein J.H."/>
            <person name="Baker S.E."/>
            <person name="Grigoriev I.V."/>
            <person name="O'Malley M.A."/>
        </authorList>
    </citation>
    <scope>NUCLEOTIDE SEQUENCE [LARGE SCALE GENOMIC DNA]</scope>
    <source>
        <strain evidence="4 5">S4</strain>
    </source>
</reference>
<dbReference type="Gene3D" id="3.80.10.10">
    <property type="entry name" value="Ribonuclease Inhibitor"/>
    <property type="match status" value="2"/>
</dbReference>
<dbReference type="InterPro" id="IPR003591">
    <property type="entry name" value="Leu-rich_rpt_typical-subtyp"/>
</dbReference>
<keyword evidence="3" id="KW-1133">Transmembrane helix</keyword>
<reference evidence="4 5" key="2">
    <citation type="submission" date="2016-08" db="EMBL/GenBank/DDBJ databases">
        <title>Pervasive Adenine N6-methylation of Active Genes in Fungi.</title>
        <authorList>
            <consortium name="DOE Joint Genome Institute"/>
            <person name="Mondo S.J."/>
            <person name="Dannebaum R.O."/>
            <person name="Kuo R.C."/>
            <person name="Labutti K."/>
            <person name="Haridas S."/>
            <person name="Kuo A."/>
            <person name="Salamov A."/>
            <person name="Ahrendt S.R."/>
            <person name="Lipzen A."/>
            <person name="Sullivan W."/>
            <person name="Andreopoulos W.B."/>
            <person name="Clum A."/>
            <person name="Lindquist E."/>
            <person name="Daum C."/>
            <person name="Ramamoorthy G.K."/>
            <person name="Gryganskyi A."/>
            <person name="Culley D."/>
            <person name="Magnuson J.K."/>
            <person name="James T.Y."/>
            <person name="O'Malley M.A."/>
            <person name="Stajich J.E."/>
            <person name="Spatafora J.W."/>
            <person name="Visel A."/>
            <person name="Grigoriev I.V."/>
        </authorList>
    </citation>
    <scope>NUCLEOTIDE SEQUENCE [LARGE SCALE GENOMIC DNA]</scope>
    <source>
        <strain evidence="4 5">S4</strain>
    </source>
</reference>
<dbReference type="PANTHER" id="PTHR48009:SF16">
    <property type="entry name" value="LEUCINE-RICH REPEAT-CONTAINING N-TERMINAL PLANT-TYPE DOMAIN-CONTAINING PROTEIN"/>
    <property type="match status" value="1"/>
</dbReference>
<dbReference type="Proteomes" id="UP000193944">
    <property type="component" value="Unassembled WGS sequence"/>
</dbReference>
<dbReference type="PANTHER" id="PTHR48009">
    <property type="entry name" value="LEUCINE-RICH REPEAT (LRR) FAMILY PROTEIN"/>
    <property type="match status" value="1"/>
</dbReference>
<keyword evidence="1" id="KW-0433">Leucine-rich repeat</keyword>
<dbReference type="InterPro" id="IPR053213">
    <property type="entry name" value="RLP29"/>
</dbReference>
<keyword evidence="2" id="KW-0677">Repeat</keyword>
<dbReference type="Pfam" id="PF00560">
    <property type="entry name" value="LRR_1"/>
    <property type="match status" value="3"/>
</dbReference>
<accession>A0A1Y1WYA8</accession>
<evidence type="ECO:0000313" key="4">
    <source>
        <dbReference type="EMBL" id="ORX78531.1"/>
    </source>
</evidence>
<evidence type="ECO:0000256" key="2">
    <source>
        <dbReference type="ARBA" id="ARBA00022737"/>
    </source>
</evidence>
<keyword evidence="3" id="KW-0472">Membrane</keyword>
<name>A0A1Y1WYA8_9FUNG</name>